<evidence type="ECO:0000256" key="1">
    <source>
        <dbReference type="SAM" id="SignalP"/>
    </source>
</evidence>
<organism evidence="2 3">
    <name type="scientific">Saltatorellus ferox</name>
    <dbReference type="NCBI Taxonomy" id="2528018"/>
    <lineage>
        <taxon>Bacteria</taxon>
        <taxon>Pseudomonadati</taxon>
        <taxon>Planctomycetota</taxon>
        <taxon>Planctomycetia</taxon>
        <taxon>Planctomycetia incertae sedis</taxon>
        <taxon>Saltatorellus</taxon>
    </lineage>
</organism>
<sequence precursor="true">MKLPNRTSLLVISTLAICLPAYASFLPFTDDETGEVEEAGRYESEAGYFEGAEVLQDESASDGAFVLLGSESALWQEIETTHDGQSLMIVYRSPGTQRTFEVVVGDQPVGTLAAPSTTSDGEWGTVYIPVAIAQPGPFIVQITTTGETPGGLEMDCMAVCELPAGEPCGGCSAAPLTPGIISFESSSIMLPPAPGGAGLYVKLLKLVKFKKVSIFRFSASTTSGECELKPKEGQEPCGEKECKPKSGCSLLTHIEFYPNNYARPPRWDRAENITSPSGKPSHHKRDGNLVELDDTMPVGCGTGVLGTWQFESGSVIQPVSCNACD</sequence>
<gene>
    <name evidence="2" type="ORF">Poly30_56190</name>
</gene>
<protein>
    <recommendedName>
        <fullName evidence="4">Carbohydrate binding module (Family 6)</fullName>
    </recommendedName>
</protein>
<feature type="chain" id="PRO_5022122388" description="Carbohydrate binding module (Family 6)" evidence="1">
    <location>
        <begin position="24"/>
        <end position="325"/>
    </location>
</feature>
<feature type="signal peptide" evidence="1">
    <location>
        <begin position="1"/>
        <end position="23"/>
    </location>
</feature>
<dbReference type="Gene3D" id="2.60.120.260">
    <property type="entry name" value="Galactose-binding domain-like"/>
    <property type="match status" value="1"/>
</dbReference>
<accession>A0A518F140</accession>
<dbReference type="AlphaFoldDB" id="A0A518F140"/>
<keyword evidence="1" id="KW-0732">Signal</keyword>
<name>A0A518F140_9BACT</name>
<dbReference type="CDD" id="cd02795">
    <property type="entry name" value="CBM6-CBM35-CBM36_like"/>
    <property type="match status" value="1"/>
</dbReference>
<evidence type="ECO:0000313" key="3">
    <source>
        <dbReference type="Proteomes" id="UP000320390"/>
    </source>
</evidence>
<dbReference type="Proteomes" id="UP000320390">
    <property type="component" value="Chromosome"/>
</dbReference>
<evidence type="ECO:0008006" key="4">
    <source>
        <dbReference type="Google" id="ProtNLM"/>
    </source>
</evidence>
<dbReference type="RefSeq" id="WP_145205582.1">
    <property type="nucleotide sequence ID" value="NZ_CP036434.1"/>
</dbReference>
<dbReference type="EMBL" id="CP036434">
    <property type="protein sequence ID" value="QDV10057.1"/>
    <property type="molecule type" value="Genomic_DNA"/>
</dbReference>
<evidence type="ECO:0000313" key="2">
    <source>
        <dbReference type="EMBL" id="QDV10057.1"/>
    </source>
</evidence>
<keyword evidence="3" id="KW-1185">Reference proteome</keyword>
<proteinExistence type="predicted"/>
<reference evidence="2 3" key="1">
    <citation type="submission" date="2019-02" db="EMBL/GenBank/DDBJ databases">
        <title>Deep-cultivation of Planctomycetes and their phenomic and genomic characterization uncovers novel biology.</title>
        <authorList>
            <person name="Wiegand S."/>
            <person name="Jogler M."/>
            <person name="Boedeker C."/>
            <person name="Pinto D."/>
            <person name="Vollmers J."/>
            <person name="Rivas-Marin E."/>
            <person name="Kohn T."/>
            <person name="Peeters S.H."/>
            <person name="Heuer A."/>
            <person name="Rast P."/>
            <person name="Oberbeckmann S."/>
            <person name="Bunk B."/>
            <person name="Jeske O."/>
            <person name="Meyerdierks A."/>
            <person name="Storesund J.E."/>
            <person name="Kallscheuer N."/>
            <person name="Luecker S."/>
            <person name="Lage O.M."/>
            <person name="Pohl T."/>
            <person name="Merkel B.J."/>
            <person name="Hornburger P."/>
            <person name="Mueller R.-W."/>
            <person name="Bruemmer F."/>
            <person name="Labrenz M."/>
            <person name="Spormann A.M."/>
            <person name="Op den Camp H."/>
            <person name="Overmann J."/>
            <person name="Amann R."/>
            <person name="Jetten M.S.M."/>
            <person name="Mascher T."/>
            <person name="Medema M.H."/>
            <person name="Devos D.P."/>
            <person name="Kaster A.-K."/>
            <person name="Ovreas L."/>
            <person name="Rohde M."/>
            <person name="Galperin M.Y."/>
            <person name="Jogler C."/>
        </authorList>
    </citation>
    <scope>NUCLEOTIDE SEQUENCE [LARGE SCALE GENOMIC DNA]</scope>
    <source>
        <strain evidence="2 3">Poly30</strain>
    </source>
</reference>